<accession>A0A9W7AZP0</accession>
<comment type="caution">
    <text evidence="1">The sequence shown here is derived from an EMBL/GenBank/DDBJ whole genome shotgun (WGS) entry which is preliminary data.</text>
</comment>
<evidence type="ECO:0000313" key="1">
    <source>
        <dbReference type="EMBL" id="GMH80996.1"/>
    </source>
</evidence>
<evidence type="ECO:0000313" key="2">
    <source>
        <dbReference type="Proteomes" id="UP001165122"/>
    </source>
</evidence>
<proteinExistence type="predicted"/>
<reference evidence="2" key="1">
    <citation type="journal article" date="2023" name="Commun. Biol.">
        <title>Genome analysis of Parmales, the sister group of diatoms, reveals the evolutionary specialization of diatoms from phago-mixotrophs to photoautotrophs.</title>
        <authorList>
            <person name="Ban H."/>
            <person name="Sato S."/>
            <person name="Yoshikawa S."/>
            <person name="Yamada K."/>
            <person name="Nakamura Y."/>
            <person name="Ichinomiya M."/>
            <person name="Sato N."/>
            <person name="Blanc-Mathieu R."/>
            <person name="Endo H."/>
            <person name="Kuwata A."/>
            <person name="Ogata H."/>
        </authorList>
    </citation>
    <scope>NUCLEOTIDE SEQUENCE [LARGE SCALE GENOMIC DNA]</scope>
    <source>
        <strain evidence="2">NIES 3700</strain>
    </source>
</reference>
<dbReference type="AlphaFoldDB" id="A0A9W7AZP0"/>
<sequence>MTFGPLPLLTPAGLGGRVQMGGWVNDLSHDLNAGQEGGEGGVGGMDEETVGALLGGGGGDNGAGVMGVQGNEEKWGDDLLEGQLGLLEKTLEGASKEDIEDITNTAIPLTDTLLEIGTKQQDAQKILRSHQVLCEVARMGVWSVEVEALANDNNNRMKLNNV</sequence>
<name>A0A9W7AZP0_9STRA</name>
<keyword evidence="2" id="KW-1185">Reference proteome</keyword>
<dbReference type="Proteomes" id="UP001165122">
    <property type="component" value="Unassembled WGS sequence"/>
</dbReference>
<dbReference type="OrthoDB" id="10398228at2759"/>
<dbReference type="EMBL" id="BRXW01001048">
    <property type="protein sequence ID" value="GMH80996.1"/>
    <property type="molecule type" value="Genomic_DNA"/>
</dbReference>
<organism evidence="1 2">
    <name type="scientific">Triparma laevis f. longispina</name>
    <dbReference type="NCBI Taxonomy" id="1714387"/>
    <lineage>
        <taxon>Eukaryota</taxon>
        <taxon>Sar</taxon>
        <taxon>Stramenopiles</taxon>
        <taxon>Ochrophyta</taxon>
        <taxon>Bolidophyceae</taxon>
        <taxon>Parmales</taxon>
        <taxon>Triparmaceae</taxon>
        <taxon>Triparma</taxon>
    </lineage>
</organism>
<gene>
    <name evidence="1" type="ORF">TrLO_g9612</name>
</gene>
<protein>
    <submittedName>
        <fullName evidence="1">Uncharacterized protein</fullName>
    </submittedName>
</protein>